<feature type="transmembrane region" description="Helical" evidence="7">
    <location>
        <begin position="58"/>
        <end position="77"/>
    </location>
</feature>
<dbReference type="SUPFAM" id="SSF103473">
    <property type="entry name" value="MFS general substrate transporter"/>
    <property type="match status" value="1"/>
</dbReference>
<sequence length="428" mass="47087">MNTPTTDSSSKPNAGSVFLYFGPLTFLIYLSLPSGYMLDIATTYMLKNQLHASATQIATFRLLTAIPLYFAFVFGMTRDLWNPFGMRDRGYFILFSLVTAGVYLWMASSPITYTGLFVGMLLVMMSSRLVMAAYQGLLALIGQEHLMSGRLSALWQIVSSIPVILGAVASGYLADHMTPSRVFMLMAGLSLLIVATGFWKPRSVFSHAYDQPLAQHGSFWGNVRRLLKHKAIYPAVLIMFLWSFAPGSNTPLQFYLTNNLHGSDAIYGYFNAIFAFSFVPVFFIYGYLCKRYSLEKLLWWGAIIAVPQMIPLAFIHSAHTAVWLAVPMGLMGGIVTAAIFDLSMRSCPSGLQGTLMMLVDGFYALSYRGGDIVGSKIYSSSPTHGFLYCVIATTFVYALMLPALLLVPKKLIATADGQANAELAVVEA</sequence>
<feature type="transmembrane region" description="Helical" evidence="7">
    <location>
        <begin position="180"/>
        <end position="199"/>
    </location>
</feature>
<feature type="transmembrane region" description="Helical" evidence="7">
    <location>
        <begin position="321"/>
        <end position="340"/>
    </location>
</feature>
<evidence type="ECO:0000256" key="4">
    <source>
        <dbReference type="ARBA" id="ARBA00022692"/>
    </source>
</evidence>
<dbReference type="InterPro" id="IPR039309">
    <property type="entry name" value="BT1"/>
</dbReference>
<keyword evidence="5 7" id="KW-1133">Transmembrane helix</keyword>
<evidence type="ECO:0000256" key="5">
    <source>
        <dbReference type="ARBA" id="ARBA00022989"/>
    </source>
</evidence>
<evidence type="ECO:0000313" key="8">
    <source>
        <dbReference type="EMBL" id="OIQ98855.1"/>
    </source>
</evidence>
<dbReference type="Pfam" id="PF07690">
    <property type="entry name" value="MFS_1"/>
    <property type="match status" value="1"/>
</dbReference>
<keyword evidence="3" id="KW-0813">Transport</keyword>
<dbReference type="EMBL" id="MLJW01000113">
    <property type="protein sequence ID" value="OIQ98855.1"/>
    <property type="molecule type" value="Genomic_DNA"/>
</dbReference>
<feature type="transmembrane region" description="Helical" evidence="7">
    <location>
        <begin position="231"/>
        <end position="248"/>
    </location>
</feature>
<evidence type="ECO:0000256" key="7">
    <source>
        <dbReference type="SAM" id="Phobius"/>
    </source>
</evidence>
<dbReference type="PANTHER" id="PTHR31585">
    <property type="entry name" value="FOLATE-BIOPTERIN TRANSPORTER 1, CHLOROPLASTIC"/>
    <property type="match status" value="1"/>
</dbReference>
<comment type="subcellular location">
    <subcellularLocation>
        <location evidence="1">Membrane</location>
        <topology evidence="1">Multi-pass membrane protein</topology>
    </subcellularLocation>
</comment>
<evidence type="ECO:0000256" key="6">
    <source>
        <dbReference type="ARBA" id="ARBA00023136"/>
    </source>
</evidence>
<dbReference type="GO" id="GO:0022857">
    <property type="term" value="F:transmembrane transporter activity"/>
    <property type="evidence" value="ECO:0007669"/>
    <property type="project" value="InterPro"/>
</dbReference>
<proteinExistence type="inferred from homology"/>
<dbReference type="AlphaFoldDB" id="A0A1J5S3Z5"/>
<dbReference type="InterPro" id="IPR036259">
    <property type="entry name" value="MFS_trans_sf"/>
</dbReference>
<keyword evidence="6 7" id="KW-0472">Membrane</keyword>
<feature type="transmembrane region" description="Helical" evidence="7">
    <location>
        <begin position="268"/>
        <end position="288"/>
    </location>
</feature>
<feature type="transmembrane region" description="Helical" evidence="7">
    <location>
        <begin position="385"/>
        <end position="407"/>
    </location>
</feature>
<feature type="transmembrane region" description="Helical" evidence="7">
    <location>
        <begin position="113"/>
        <end position="141"/>
    </location>
</feature>
<comment type="caution">
    <text evidence="8">The sequence shown here is derived from an EMBL/GenBank/DDBJ whole genome shotgun (WGS) entry which is preliminary data.</text>
</comment>
<evidence type="ECO:0000256" key="1">
    <source>
        <dbReference type="ARBA" id="ARBA00004141"/>
    </source>
</evidence>
<feature type="transmembrane region" description="Helical" evidence="7">
    <location>
        <begin position="153"/>
        <end position="174"/>
    </location>
</feature>
<reference evidence="8" key="1">
    <citation type="submission" date="2016-10" db="EMBL/GenBank/DDBJ databases">
        <title>Sequence of Gallionella enrichment culture.</title>
        <authorList>
            <person name="Poehlein A."/>
            <person name="Muehling M."/>
            <person name="Daniel R."/>
        </authorList>
    </citation>
    <scope>NUCLEOTIDE SEQUENCE</scope>
</reference>
<comment type="similarity">
    <text evidence="2">Belongs to the major facilitator superfamily. Folate-biopterin transporter (TC 2.A.71) family.</text>
</comment>
<dbReference type="GO" id="GO:0016020">
    <property type="term" value="C:membrane"/>
    <property type="evidence" value="ECO:0007669"/>
    <property type="project" value="UniProtKB-SubCell"/>
</dbReference>
<feature type="transmembrane region" description="Helical" evidence="7">
    <location>
        <begin position="297"/>
        <end position="315"/>
    </location>
</feature>
<feature type="transmembrane region" description="Helical" evidence="7">
    <location>
        <begin position="17"/>
        <end position="38"/>
    </location>
</feature>
<name>A0A1J5S3Z5_9ZZZZ</name>
<evidence type="ECO:0000256" key="2">
    <source>
        <dbReference type="ARBA" id="ARBA00007015"/>
    </source>
</evidence>
<keyword evidence="4 7" id="KW-0812">Transmembrane</keyword>
<protein>
    <submittedName>
        <fullName evidence="8">Folate-biopterin transporter</fullName>
    </submittedName>
</protein>
<dbReference type="Gene3D" id="1.20.1250.20">
    <property type="entry name" value="MFS general substrate transporter like domains"/>
    <property type="match status" value="2"/>
</dbReference>
<evidence type="ECO:0000256" key="3">
    <source>
        <dbReference type="ARBA" id="ARBA00022448"/>
    </source>
</evidence>
<dbReference type="InterPro" id="IPR011701">
    <property type="entry name" value="MFS"/>
</dbReference>
<feature type="transmembrane region" description="Helical" evidence="7">
    <location>
        <begin position="89"/>
        <end position="107"/>
    </location>
</feature>
<accession>A0A1J5S3Z5</accession>
<organism evidence="8">
    <name type="scientific">mine drainage metagenome</name>
    <dbReference type="NCBI Taxonomy" id="410659"/>
    <lineage>
        <taxon>unclassified sequences</taxon>
        <taxon>metagenomes</taxon>
        <taxon>ecological metagenomes</taxon>
    </lineage>
</organism>
<gene>
    <name evidence="8" type="ORF">GALL_190970</name>
</gene>
<dbReference type="PANTHER" id="PTHR31585:SF0">
    <property type="entry name" value="FOLATE-BIOPTERIN TRANSPORTER 1, CHLOROPLASTIC"/>
    <property type="match status" value="1"/>
</dbReference>